<organism evidence="11 12">
    <name type="scientific">Vreelandella nanhaiensis</name>
    <dbReference type="NCBI Taxonomy" id="1258546"/>
    <lineage>
        <taxon>Bacteria</taxon>
        <taxon>Pseudomonadati</taxon>
        <taxon>Pseudomonadota</taxon>
        <taxon>Gammaproteobacteria</taxon>
        <taxon>Oceanospirillales</taxon>
        <taxon>Halomonadaceae</taxon>
        <taxon>Vreelandella</taxon>
    </lineage>
</organism>
<evidence type="ECO:0000256" key="1">
    <source>
        <dbReference type="ARBA" id="ARBA00004429"/>
    </source>
</evidence>
<comment type="subcellular location">
    <subcellularLocation>
        <location evidence="1 9">Cell inner membrane</location>
        <topology evidence="1 9">Multi-pass membrane protein</topology>
    </subcellularLocation>
</comment>
<evidence type="ECO:0000256" key="3">
    <source>
        <dbReference type="ARBA" id="ARBA00022475"/>
    </source>
</evidence>
<feature type="transmembrane region" description="Helical" evidence="9">
    <location>
        <begin position="27"/>
        <end position="50"/>
    </location>
</feature>
<evidence type="ECO:0000256" key="9">
    <source>
        <dbReference type="RuleBase" id="RU369079"/>
    </source>
</evidence>
<proteinExistence type="inferred from homology"/>
<keyword evidence="6 9" id="KW-1133">Transmembrane helix</keyword>
<gene>
    <name evidence="11" type="ORF">ELY38_07620</name>
</gene>
<dbReference type="InterPro" id="IPR007387">
    <property type="entry name" value="TRAP_DctQ"/>
</dbReference>
<dbReference type="PANTHER" id="PTHR35011">
    <property type="entry name" value="2,3-DIKETO-L-GULONATE TRAP TRANSPORTER SMALL PERMEASE PROTEIN YIAM"/>
    <property type="match status" value="1"/>
</dbReference>
<evidence type="ECO:0000256" key="8">
    <source>
        <dbReference type="ARBA" id="ARBA00038436"/>
    </source>
</evidence>
<evidence type="ECO:0000256" key="6">
    <source>
        <dbReference type="ARBA" id="ARBA00022989"/>
    </source>
</evidence>
<feature type="transmembrane region" description="Helical" evidence="9">
    <location>
        <begin position="70"/>
        <end position="92"/>
    </location>
</feature>
<keyword evidence="12" id="KW-1185">Reference proteome</keyword>
<evidence type="ECO:0000256" key="7">
    <source>
        <dbReference type="ARBA" id="ARBA00023136"/>
    </source>
</evidence>
<dbReference type="RefSeq" id="WP_127061050.1">
    <property type="nucleotide sequence ID" value="NZ_RZHF01000008.1"/>
</dbReference>
<evidence type="ECO:0000256" key="2">
    <source>
        <dbReference type="ARBA" id="ARBA00022448"/>
    </source>
</evidence>
<dbReference type="Pfam" id="PF04290">
    <property type="entry name" value="DctQ"/>
    <property type="match status" value="1"/>
</dbReference>
<dbReference type="Proteomes" id="UP000287023">
    <property type="component" value="Unassembled WGS sequence"/>
</dbReference>
<accession>A0A3S0Y555</accession>
<name>A0A3S0Y555_9GAMM</name>
<keyword evidence="3" id="KW-1003">Cell membrane</keyword>
<dbReference type="GO" id="GO:0022857">
    <property type="term" value="F:transmembrane transporter activity"/>
    <property type="evidence" value="ECO:0007669"/>
    <property type="project" value="UniProtKB-UniRule"/>
</dbReference>
<dbReference type="AlphaFoldDB" id="A0A3S0Y555"/>
<feature type="domain" description="Tripartite ATP-independent periplasmic transporters DctQ component" evidence="10">
    <location>
        <begin position="72"/>
        <end position="182"/>
    </location>
</feature>
<dbReference type="EMBL" id="RZHF01000008">
    <property type="protein sequence ID" value="RUR32675.1"/>
    <property type="molecule type" value="Genomic_DNA"/>
</dbReference>
<dbReference type="OrthoDB" id="9795655at2"/>
<feature type="transmembrane region" description="Helical" evidence="9">
    <location>
        <begin position="113"/>
        <end position="138"/>
    </location>
</feature>
<keyword evidence="5 9" id="KW-0812">Transmembrane</keyword>
<evidence type="ECO:0000256" key="5">
    <source>
        <dbReference type="ARBA" id="ARBA00022692"/>
    </source>
</evidence>
<comment type="subunit">
    <text evidence="9">The complex comprises the extracytoplasmic solute receptor protein and the two transmembrane proteins.</text>
</comment>
<protein>
    <recommendedName>
        <fullName evidence="9">TRAP transporter small permease protein</fullName>
    </recommendedName>
</protein>
<keyword evidence="2 9" id="KW-0813">Transport</keyword>
<comment type="caution">
    <text evidence="11">The sequence shown here is derived from an EMBL/GenBank/DDBJ whole genome shotgun (WGS) entry which is preliminary data.</text>
</comment>
<reference evidence="11 12" key="1">
    <citation type="submission" date="2018-12" db="EMBL/GenBank/DDBJ databases">
        <title>three novel Halomonas strain isolated from plants.</title>
        <authorList>
            <person name="Sun C."/>
        </authorList>
    </citation>
    <scope>NUCLEOTIDE SEQUENCE [LARGE SCALE GENOMIC DNA]</scope>
    <source>
        <strain evidence="11 12">JCM 18142</strain>
    </source>
</reference>
<evidence type="ECO:0000259" key="10">
    <source>
        <dbReference type="Pfam" id="PF04290"/>
    </source>
</evidence>
<keyword evidence="7 9" id="KW-0472">Membrane</keyword>
<comment type="function">
    <text evidence="9">Part of the tripartite ATP-independent periplasmic (TRAP) transport system.</text>
</comment>
<evidence type="ECO:0000313" key="12">
    <source>
        <dbReference type="Proteomes" id="UP000287023"/>
    </source>
</evidence>
<dbReference type="GO" id="GO:0005886">
    <property type="term" value="C:plasma membrane"/>
    <property type="evidence" value="ECO:0007669"/>
    <property type="project" value="UniProtKB-SubCell"/>
</dbReference>
<sequence>MARTSNANRLIAVGEALMKLFAIPGHWAAWLVIIIIAVVIFTVIGSALGLSHLADWGVRLPLFGDQLNMVSIAELQWHLFSLFIMISGSYVLQQDRHVRVDIIFARMPPKRRVLVDLLGDLILLIPFFAFLLWFSFGFAERAFLFEEQSNSGGLMDRYLVKATLPLGCFLLLGAGCGRILRNLGMLMEKKNNDHNDNNVIKEAE</sequence>
<evidence type="ECO:0000256" key="4">
    <source>
        <dbReference type="ARBA" id="ARBA00022519"/>
    </source>
</evidence>
<feature type="transmembrane region" description="Helical" evidence="9">
    <location>
        <begin position="158"/>
        <end position="180"/>
    </location>
</feature>
<dbReference type="InterPro" id="IPR055348">
    <property type="entry name" value="DctQ"/>
</dbReference>
<keyword evidence="4 9" id="KW-0997">Cell inner membrane</keyword>
<comment type="similarity">
    <text evidence="8 9">Belongs to the TRAP transporter small permease family.</text>
</comment>
<evidence type="ECO:0000313" key="11">
    <source>
        <dbReference type="EMBL" id="RUR32675.1"/>
    </source>
</evidence>
<dbReference type="PANTHER" id="PTHR35011:SF4">
    <property type="entry name" value="SLL1102 PROTEIN"/>
    <property type="match status" value="1"/>
</dbReference>